<reference evidence="1 2" key="1">
    <citation type="submission" date="2021-06" db="EMBL/GenBank/DDBJ databases">
        <title>Caerostris darwini draft genome.</title>
        <authorList>
            <person name="Kono N."/>
            <person name="Arakawa K."/>
        </authorList>
    </citation>
    <scope>NUCLEOTIDE SEQUENCE [LARGE SCALE GENOMIC DNA]</scope>
</reference>
<organism evidence="1 2">
    <name type="scientific">Caerostris darwini</name>
    <dbReference type="NCBI Taxonomy" id="1538125"/>
    <lineage>
        <taxon>Eukaryota</taxon>
        <taxon>Metazoa</taxon>
        <taxon>Ecdysozoa</taxon>
        <taxon>Arthropoda</taxon>
        <taxon>Chelicerata</taxon>
        <taxon>Arachnida</taxon>
        <taxon>Araneae</taxon>
        <taxon>Araneomorphae</taxon>
        <taxon>Entelegynae</taxon>
        <taxon>Araneoidea</taxon>
        <taxon>Araneidae</taxon>
        <taxon>Caerostris</taxon>
    </lineage>
</organism>
<gene>
    <name evidence="1" type="primary">AVEN_167774_1</name>
    <name evidence="1" type="ORF">CDAR_88371</name>
</gene>
<sequence>MDKHLEYLKSLKWRIPTVRNIQPTSKCKVRCGKKLTKSEEEHRSGPFGDGDCFRIKKSRFAKSLKKYTPRFKRRKAILSSPQEVYHRFETVPEIQFSYNPTANVNGGVVKFTGSSSPGIVKTRKRQKRSKLWNLSKIWKITKVEQYYDSFAEDLILLSSV</sequence>
<accession>A0AAV4PZJ3</accession>
<dbReference type="AlphaFoldDB" id="A0AAV4PZJ3"/>
<proteinExistence type="predicted"/>
<comment type="caution">
    <text evidence="1">The sequence shown here is derived from an EMBL/GenBank/DDBJ whole genome shotgun (WGS) entry which is preliminary data.</text>
</comment>
<dbReference type="EMBL" id="BPLQ01003773">
    <property type="protein sequence ID" value="GIY03098.1"/>
    <property type="molecule type" value="Genomic_DNA"/>
</dbReference>
<protein>
    <submittedName>
        <fullName evidence="1">Protein kinase domain-containing protein</fullName>
    </submittedName>
</protein>
<dbReference type="Proteomes" id="UP001054837">
    <property type="component" value="Unassembled WGS sequence"/>
</dbReference>
<evidence type="ECO:0000313" key="2">
    <source>
        <dbReference type="Proteomes" id="UP001054837"/>
    </source>
</evidence>
<keyword evidence="1" id="KW-0418">Kinase</keyword>
<keyword evidence="2" id="KW-1185">Reference proteome</keyword>
<dbReference type="GO" id="GO:0016301">
    <property type="term" value="F:kinase activity"/>
    <property type="evidence" value="ECO:0007669"/>
    <property type="project" value="UniProtKB-KW"/>
</dbReference>
<evidence type="ECO:0000313" key="1">
    <source>
        <dbReference type="EMBL" id="GIY03098.1"/>
    </source>
</evidence>
<keyword evidence="1" id="KW-0808">Transferase</keyword>
<name>A0AAV4PZJ3_9ARAC</name>